<dbReference type="Proteomes" id="UP001168528">
    <property type="component" value="Unassembled WGS sequence"/>
</dbReference>
<organism evidence="1 2">
    <name type="scientific">Rhodocytophaga aerolata</name>
    <dbReference type="NCBI Taxonomy" id="455078"/>
    <lineage>
        <taxon>Bacteria</taxon>
        <taxon>Pseudomonadati</taxon>
        <taxon>Bacteroidota</taxon>
        <taxon>Cytophagia</taxon>
        <taxon>Cytophagales</taxon>
        <taxon>Rhodocytophagaceae</taxon>
        <taxon>Rhodocytophaga</taxon>
    </lineage>
</organism>
<dbReference type="EMBL" id="JAUKPO010000002">
    <property type="protein sequence ID" value="MDO1445870.1"/>
    <property type="molecule type" value="Genomic_DNA"/>
</dbReference>
<proteinExistence type="predicted"/>
<gene>
    <name evidence="1" type="ORF">Q0590_06385</name>
</gene>
<accession>A0ABT8R5D5</accession>
<evidence type="ECO:0000313" key="2">
    <source>
        <dbReference type="Proteomes" id="UP001168528"/>
    </source>
</evidence>
<comment type="caution">
    <text evidence="1">The sequence shown here is derived from an EMBL/GenBank/DDBJ whole genome shotgun (WGS) entry which is preliminary data.</text>
</comment>
<evidence type="ECO:0000313" key="1">
    <source>
        <dbReference type="EMBL" id="MDO1445870.1"/>
    </source>
</evidence>
<dbReference type="RefSeq" id="WP_302036668.1">
    <property type="nucleotide sequence ID" value="NZ_JAUKPO010000002.1"/>
</dbReference>
<protein>
    <recommendedName>
        <fullName evidence="3">DUF3575 domain-containing protein</fullName>
    </recommendedName>
</protein>
<evidence type="ECO:0008006" key="3">
    <source>
        <dbReference type="Google" id="ProtNLM"/>
    </source>
</evidence>
<reference evidence="1" key="1">
    <citation type="submission" date="2023-07" db="EMBL/GenBank/DDBJ databases">
        <title>The genome sequence of Rhodocytophaga aerolata KACC 12507.</title>
        <authorList>
            <person name="Zhang X."/>
        </authorList>
    </citation>
    <scope>NUCLEOTIDE SEQUENCE</scope>
    <source>
        <strain evidence="1">KACC 12507</strain>
    </source>
</reference>
<keyword evidence="2" id="KW-1185">Reference proteome</keyword>
<name>A0ABT8R5D5_9BACT</name>
<sequence>MRQILLLLLFIILIPKALAQTDSLQKKNILSLNATQILLREIQIGYERFVSSRSSLEVVAAIRMPKQSEFIIVGDKLIGFFDNDQLIHPGASQYASLAFKHSLVANKSQSNYGLYLSTALFYRYRYYENKYYEFNWNGSYGPYRHLESKYEQLYGGKGAVGYRFKIISLSEKVDILIDSFIGVTIGENLIKYQVFAIGETYTAWEDLRTLHPPRIYQERESLSTINLGVKIGIAIN</sequence>